<evidence type="ECO:0000256" key="2">
    <source>
        <dbReference type="ARBA" id="ARBA00023239"/>
    </source>
</evidence>
<keyword evidence="2" id="KW-0456">Lyase</keyword>
<evidence type="ECO:0000313" key="4">
    <source>
        <dbReference type="Proteomes" id="UP001168167"/>
    </source>
</evidence>
<dbReference type="InterPro" id="IPR013024">
    <property type="entry name" value="GGCT-like"/>
</dbReference>
<reference evidence="3" key="2">
    <citation type="journal article" date="2023" name="Microbiome">
        <title>Synthase-selected sorting approach identifies a beta-lactone synthase in a nudibranch symbiotic bacterium.</title>
        <authorList>
            <person name="Dzunkova M."/>
            <person name="La Clair J.J."/>
            <person name="Tyml T."/>
            <person name="Doud D."/>
            <person name="Schulz F."/>
            <person name="Piquer-Esteban S."/>
            <person name="Porcel Sanchis D."/>
            <person name="Osborn A."/>
            <person name="Robinson D."/>
            <person name="Louie K.B."/>
            <person name="Bowen B.P."/>
            <person name="Bowers R.M."/>
            <person name="Lee J."/>
            <person name="Arnau V."/>
            <person name="Diaz-Villanueva W."/>
            <person name="Stepanauskas R."/>
            <person name="Gosliner T."/>
            <person name="Date S.V."/>
            <person name="Northen T.R."/>
            <person name="Cheng J.F."/>
            <person name="Burkart M.D."/>
            <person name="Woyke T."/>
        </authorList>
    </citation>
    <scope>NUCLEOTIDE SEQUENCE</scope>
    <source>
        <strain evidence="3">Df01</strain>
    </source>
</reference>
<accession>A0ABT7QMR9</accession>
<comment type="caution">
    <text evidence="3">The sequence shown here is derived from an EMBL/GenBank/DDBJ whole genome shotgun (WGS) entry which is preliminary data.</text>
</comment>
<dbReference type="Gene3D" id="3.10.490.10">
    <property type="entry name" value="Gamma-glutamyl cyclotransferase-like"/>
    <property type="match status" value="1"/>
</dbReference>
<dbReference type="SUPFAM" id="SSF110857">
    <property type="entry name" value="Gamma-glutamyl cyclotransferase-like"/>
    <property type="match status" value="1"/>
</dbReference>
<dbReference type="Proteomes" id="UP001168167">
    <property type="component" value="Unassembled WGS sequence"/>
</dbReference>
<organism evidence="3 4">
    <name type="scientific">Candidatus Doriopsillibacter californiensis</name>
    <dbReference type="NCBI Taxonomy" id="2970740"/>
    <lineage>
        <taxon>Bacteria</taxon>
        <taxon>Pseudomonadati</taxon>
        <taxon>Pseudomonadota</taxon>
        <taxon>Gammaproteobacteria</taxon>
        <taxon>Candidatus Tethybacterales</taxon>
        <taxon>Candidatus Persebacteraceae</taxon>
        <taxon>Candidatus Doriopsillibacter</taxon>
    </lineage>
</organism>
<evidence type="ECO:0000256" key="1">
    <source>
        <dbReference type="ARBA" id="ARBA00012344"/>
    </source>
</evidence>
<dbReference type="PANTHER" id="PTHR12192">
    <property type="entry name" value="CATION TRANSPORT PROTEIN CHAC-RELATED"/>
    <property type="match status" value="1"/>
</dbReference>
<dbReference type="EC" id="4.3.2.7" evidence="1"/>
<dbReference type="PANTHER" id="PTHR12192:SF2">
    <property type="entry name" value="GLUTATHIONE-SPECIFIC GAMMA-GLUTAMYLCYCLOTRANSFERASE 2"/>
    <property type="match status" value="1"/>
</dbReference>
<gene>
    <name evidence="3" type="ORF">NQX30_06430</name>
</gene>
<dbReference type="InterPro" id="IPR006840">
    <property type="entry name" value="ChaC"/>
</dbReference>
<dbReference type="EMBL" id="JANQAO010000003">
    <property type="protein sequence ID" value="MDM5148003.1"/>
    <property type="molecule type" value="Genomic_DNA"/>
</dbReference>
<keyword evidence="4" id="KW-1185">Reference proteome</keyword>
<proteinExistence type="predicted"/>
<reference evidence="3" key="1">
    <citation type="submission" date="2022-08" db="EMBL/GenBank/DDBJ databases">
        <authorList>
            <person name="Dzunkova M."/>
            <person name="La Clair J."/>
            <person name="Tyml T."/>
            <person name="Doud D."/>
            <person name="Schulz F."/>
            <person name="Piquer S."/>
            <person name="Porcel Sanchis D."/>
            <person name="Osborn A."/>
            <person name="Robinson D."/>
            <person name="Louie K.B."/>
            <person name="Bowen B.P."/>
            <person name="Bowers R."/>
            <person name="Lee J."/>
            <person name="Arnau Llombart V."/>
            <person name="Diaz Villanueva W."/>
            <person name="Gosliner T."/>
            <person name="Northen T."/>
            <person name="Cheng J.-F."/>
            <person name="Burkart M.D."/>
            <person name="Woyke T."/>
        </authorList>
    </citation>
    <scope>NUCLEOTIDE SEQUENCE</scope>
    <source>
        <strain evidence="3">Df01</strain>
    </source>
</reference>
<evidence type="ECO:0000313" key="3">
    <source>
        <dbReference type="EMBL" id="MDM5148003.1"/>
    </source>
</evidence>
<dbReference type="CDD" id="cd06661">
    <property type="entry name" value="GGCT_like"/>
    <property type="match status" value="1"/>
</dbReference>
<protein>
    <recommendedName>
        <fullName evidence="1">glutathione-specific gamma-glutamylcyclotransferase</fullName>
        <ecNumber evidence="1">4.3.2.7</ecNumber>
    </recommendedName>
</protein>
<name>A0ABT7QMR9_9GAMM</name>
<sequence length="191" mass="21526">MLHTVIDEKLMQNVLRLAGRGDLNVFAYGSLMWNPGFPHKSLHTARVYGYSRRLSVFSTHYRGTEKVPGLVFGLDIGGSCCGVLLRTAKANKEDVMRYLFRREMFANVYEPRYVHARLLKNNAPVRALTFVVRRDRPSFAPPMDTAAAIAIIQRAHGVGGANKDYIISTYHELVQRGVHCPQLGNLLNKLK</sequence>
<dbReference type="Pfam" id="PF04752">
    <property type="entry name" value="ChaC"/>
    <property type="match status" value="1"/>
</dbReference>
<dbReference type="InterPro" id="IPR036568">
    <property type="entry name" value="GGCT-like_sf"/>
</dbReference>